<dbReference type="PANTHER" id="PTHR45947:SF3">
    <property type="entry name" value="SULFOQUINOVOSYL TRANSFERASE SQD2"/>
    <property type="match status" value="1"/>
</dbReference>
<name>A0A968KSY8_9SPIO</name>
<dbReference type="Pfam" id="PF00534">
    <property type="entry name" value="Glycos_transf_1"/>
    <property type="match status" value="1"/>
</dbReference>
<dbReference type="InterPro" id="IPR001296">
    <property type="entry name" value="Glyco_trans_1"/>
</dbReference>
<feature type="domain" description="Glycosyl transferase family 1" evidence="1">
    <location>
        <begin position="195"/>
        <end position="325"/>
    </location>
</feature>
<evidence type="ECO:0000313" key="3">
    <source>
        <dbReference type="EMBL" id="NIZ46891.1"/>
    </source>
</evidence>
<dbReference type="GO" id="GO:0016757">
    <property type="term" value="F:glycosyltransferase activity"/>
    <property type="evidence" value="ECO:0007669"/>
    <property type="project" value="InterPro"/>
</dbReference>
<reference evidence="3" key="1">
    <citation type="submission" date="2020-03" db="EMBL/GenBank/DDBJ databases">
        <title>Spirochaetal bacteria isolated from arthropods constitute a novel genus Entomospira genus novum within the order Spirochaetales.</title>
        <authorList>
            <person name="Grana-Miraglia L."/>
            <person name="Sikutova S."/>
            <person name="Fingerle V."/>
            <person name="Sing A."/>
            <person name="Castillo-Ramirez S."/>
            <person name="Margos G."/>
            <person name="Rudolf I."/>
        </authorList>
    </citation>
    <scope>NUCLEOTIDE SEQUENCE</scope>
    <source>
        <strain evidence="3">BR208</strain>
    </source>
</reference>
<dbReference type="PANTHER" id="PTHR45947">
    <property type="entry name" value="SULFOQUINOVOSYL TRANSFERASE SQD2"/>
    <property type="match status" value="1"/>
</dbReference>
<evidence type="ECO:0000259" key="2">
    <source>
        <dbReference type="Pfam" id="PF13439"/>
    </source>
</evidence>
<gene>
    <name evidence="3" type="ORF">HCT46_03040</name>
</gene>
<dbReference type="InterPro" id="IPR028098">
    <property type="entry name" value="Glyco_trans_4-like_N"/>
</dbReference>
<evidence type="ECO:0000259" key="1">
    <source>
        <dbReference type="Pfam" id="PF00534"/>
    </source>
</evidence>
<dbReference type="RefSeq" id="WP_167703333.1">
    <property type="nucleotide sequence ID" value="NZ_CP118168.1"/>
</dbReference>
<dbReference type="InterPro" id="IPR050194">
    <property type="entry name" value="Glycosyltransferase_grp1"/>
</dbReference>
<protein>
    <submittedName>
        <fullName evidence="3">Glycosyltransferase family 4 protein</fullName>
    </submittedName>
</protein>
<dbReference type="Proteomes" id="UP000752013">
    <property type="component" value="Unassembled WGS sequence"/>
</dbReference>
<accession>A0A968KSY8</accession>
<dbReference type="Pfam" id="PF13439">
    <property type="entry name" value="Glyco_transf_4"/>
    <property type="match status" value="1"/>
</dbReference>
<dbReference type="AlphaFoldDB" id="A0A968KSY8"/>
<proteinExistence type="predicted"/>
<dbReference type="SUPFAM" id="SSF53756">
    <property type="entry name" value="UDP-Glycosyltransferase/glycogen phosphorylase"/>
    <property type="match status" value="1"/>
</dbReference>
<organism evidence="3 4">
    <name type="scientific">Entomospira nematocerorum</name>
    <dbReference type="NCBI Taxonomy" id="2719987"/>
    <lineage>
        <taxon>Bacteria</taxon>
        <taxon>Pseudomonadati</taxon>
        <taxon>Spirochaetota</taxon>
        <taxon>Spirochaetia</taxon>
        <taxon>Spirochaetales</taxon>
        <taxon>Spirochaetaceae</taxon>
        <taxon>Entomospira</taxon>
    </lineage>
</organism>
<feature type="domain" description="Glycosyltransferase subfamily 4-like N-terminal" evidence="2">
    <location>
        <begin position="14"/>
        <end position="186"/>
    </location>
</feature>
<comment type="caution">
    <text evidence="3">The sequence shown here is derived from an EMBL/GenBank/DDBJ whole genome shotgun (WGS) entry which is preliminary data.</text>
</comment>
<dbReference type="Gene3D" id="3.40.50.2000">
    <property type="entry name" value="Glycogen Phosphorylase B"/>
    <property type="match status" value="2"/>
</dbReference>
<sequence length="363" mass="41769">MKIAIIHYWLVNMRGGEKVLEAICELYPNADIYTHVYIPHQISETIRKHQVFTTFIQKLPGAHKWYQRYLPLMPRALEALDLSQYDLIISSESGPAKGILAPSHIPHICYCHTPMRYLWDYYHHYLRSSRLVTRFFFSWLAPSLRSWDALTSHRVDTFIANSHNVARRIQRIYHRESIVIHPPVDLPPQEEILYAEKQSFYLFLGQVTSYKRVDLAIETFRQNGLKLVIAGGGDRLKNLPSNITSLGFVSSAKREELLLQARALIFPGEEDFGIVPLEAIAHGTPVIAYARGGALETVIPNVSGILFEEQTVISLQSAIDTMEQSLNTFNKEKMYRHAAQFSKQRFQKEFSRTIQQVIASYPH</sequence>
<evidence type="ECO:0000313" key="4">
    <source>
        <dbReference type="Proteomes" id="UP000752013"/>
    </source>
</evidence>
<keyword evidence="4" id="KW-1185">Reference proteome</keyword>
<dbReference type="EMBL" id="JAATLK010000001">
    <property type="protein sequence ID" value="NIZ46891.1"/>
    <property type="molecule type" value="Genomic_DNA"/>
</dbReference>